<dbReference type="InterPro" id="IPR051166">
    <property type="entry name" value="Threonine_Synthase"/>
</dbReference>
<dbReference type="FunFam" id="3.90.1380.10:FF:000003">
    <property type="entry name" value="THR4p Threonine synthase"/>
    <property type="match status" value="1"/>
</dbReference>
<dbReference type="Gene3D" id="3.40.50.1100">
    <property type="match status" value="2"/>
</dbReference>
<keyword evidence="8 12" id="KW-0663">Pyridoxal phosphate</keyword>
<feature type="domain" description="Threonine synthase N-terminal" evidence="14">
    <location>
        <begin position="2"/>
        <end position="79"/>
    </location>
</feature>
<evidence type="ECO:0000256" key="11">
    <source>
        <dbReference type="NCBIfam" id="TIGR00260"/>
    </source>
</evidence>
<feature type="modified residue" description="N6-(pyridoxal phosphate)lysine" evidence="12">
    <location>
        <position position="110"/>
    </location>
</feature>
<dbReference type="GO" id="GO:0030170">
    <property type="term" value="F:pyridoxal phosphate binding"/>
    <property type="evidence" value="ECO:0007669"/>
    <property type="project" value="InterPro"/>
</dbReference>
<dbReference type="GO" id="GO:0004795">
    <property type="term" value="F:threonine synthase activity"/>
    <property type="evidence" value="ECO:0007669"/>
    <property type="project" value="UniProtKB-UniRule"/>
</dbReference>
<keyword evidence="7" id="KW-0791">Threonine biosynthesis</keyword>
<comment type="pathway">
    <text evidence="2">Amino-acid biosynthesis; L-threonine biosynthesis; L-threonine from L-aspartate: step 5/5.</text>
</comment>
<protein>
    <recommendedName>
        <fullName evidence="5 11">Threonine synthase</fullName>
        <ecNumber evidence="4 11">4.2.3.1</ecNumber>
    </recommendedName>
</protein>
<evidence type="ECO:0000256" key="1">
    <source>
        <dbReference type="ARBA" id="ARBA00001933"/>
    </source>
</evidence>
<evidence type="ECO:0000256" key="9">
    <source>
        <dbReference type="ARBA" id="ARBA00023239"/>
    </source>
</evidence>
<dbReference type="AlphaFoldDB" id="A0AAW4L4M6"/>
<reference evidence="15 16" key="1">
    <citation type="submission" date="2021-05" db="EMBL/GenBank/DDBJ databases">
        <title>The draft genome of Geobacter pelophilus DSM 12255.</title>
        <authorList>
            <person name="Xu Z."/>
            <person name="Masuda Y."/>
            <person name="Itoh H."/>
            <person name="Senoo K."/>
        </authorList>
    </citation>
    <scope>NUCLEOTIDE SEQUENCE [LARGE SCALE GENOMIC DNA]</scope>
    <source>
        <strain evidence="15 16">DSM 12255</strain>
    </source>
</reference>
<proteinExistence type="inferred from homology"/>
<dbReference type="GO" id="GO:0009088">
    <property type="term" value="P:threonine biosynthetic process"/>
    <property type="evidence" value="ECO:0007669"/>
    <property type="project" value="UniProtKB-UniRule"/>
</dbReference>
<evidence type="ECO:0000259" key="13">
    <source>
        <dbReference type="Pfam" id="PF00291"/>
    </source>
</evidence>
<organism evidence="15 16">
    <name type="scientific">Geoanaerobacter pelophilus</name>
    <dbReference type="NCBI Taxonomy" id="60036"/>
    <lineage>
        <taxon>Bacteria</taxon>
        <taxon>Pseudomonadati</taxon>
        <taxon>Thermodesulfobacteriota</taxon>
        <taxon>Desulfuromonadia</taxon>
        <taxon>Geobacterales</taxon>
        <taxon>Geobacteraceae</taxon>
        <taxon>Geoanaerobacter</taxon>
    </lineage>
</organism>
<dbReference type="Pfam" id="PF24857">
    <property type="entry name" value="THR4_C"/>
    <property type="match status" value="1"/>
</dbReference>
<dbReference type="Gene3D" id="3.90.1380.10">
    <property type="entry name" value="Threonine synthase, N-terminal domain"/>
    <property type="match status" value="1"/>
</dbReference>
<evidence type="ECO:0000313" key="15">
    <source>
        <dbReference type="EMBL" id="MBT0665848.1"/>
    </source>
</evidence>
<comment type="similarity">
    <text evidence="3">Belongs to the threonine synthase family.</text>
</comment>
<dbReference type="InterPro" id="IPR036052">
    <property type="entry name" value="TrpB-like_PALP_sf"/>
</dbReference>
<evidence type="ECO:0000256" key="8">
    <source>
        <dbReference type="ARBA" id="ARBA00022898"/>
    </source>
</evidence>
<dbReference type="PROSITE" id="PS00165">
    <property type="entry name" value="DEHYDRATASE_SER_THR"/>
    <property type="match status" value="1"/>
</dbReference>
<evidence type="ECO:0000313" key="16">
    <source>
        <dbReference type="Proteomes" id="UP000811899"/>
    </source>
</evidence>
<evidence type="ECO:0000256" key="7">
    <source>
        <dbReference type="ARBA" id="ARBA00022697"/>
    </source>
</evidence>
<evidence type="ECO:0000256" key="12">
    <source>
        <dbReference type="PIRSR" id="PIRSR604450-51"/>
    </source>
</evidence>
<evidence type="ECO:0000256" key="4">
    <source>
        <dbReference type="ARBA" id="ARBA00013028"/>
    </source>
</evidence>
<evidence type="ECO:0000256" key="10">
    <source>
        <dbReference type="ARBA" id="ARBA00049144"/>
    </source>
</evidence>
<keyword evidence="9 15" id="KW-0456">Lyase</keyword>
<dbReference type="CDD" id="cd01560">
    <property type="entry name" value="Thr-synth_2"/>
    <property type="match status" value="1"/>
</dbReference>
<name>A0AAW4L4M6_9BACT</name>
<dbReference type="EC" id="4.2.3.1" evidence="4 11"/>
<accession>A0AAW4L4M6</accession>
<dbReference type="Pfam" id="PF14821">
    <property type="entry name" value="Thr_synth_N"/>
    <property type="match status" value="1"/>
</dbReference>
<dbReference type="PANTHER" id="PTHR42690:SF1">
    <property type="entry name" value="THREONINE SYNTHASE-LIKE 2"/>
    <property type="match status" value="1"/>
</dbReference>
<comment type="cofactor">
    <cofactor evidence="1 12">
        <name>pyridoxal 5'-phosphate</name>
        <dbReference type="ChEBI" id="CHEBI:597326"/>
    </cofactor>
</comment>
<keyword evidence="16" id="KW-1185">Reference proteome</keyword>
<dbReference type="InterPro" id="IPR000634">
    <property type="entry name" value="Ser/Thr_deHydtase_PyrdxlP-BS"/>
</dbReference>
<dbReference type="NCBIfam" id="TIGR00260">
    <property type="entry name" value="thrC"/>
    <property type="match status" value="1"/>
</dbReference>
<dbReference type="Pfam" id="PF00291">
    <property type="entry name" value="PALP"/>
    <property type="match status" value="1"/>
</dbReference>
<evidence type="ECO:0000256" key="3">
    <source>
        <dbReference type="ARBA" id="ARBA00005517"/>
    </source>
</evidence>
<evidence type="ECO:0000259" key="14">
    <source>
        <dbReference type="Pfam" id="PF14821"/>
    </source>
</evidence>
<comment type="caution">
    <text evidence="15">The sequence shown here is derived from an EMBL/GenBank/DDBJ whole genome shotgun (WGS) entry which is preliminary data.</text>
</comment>
<dbReference type="RefSeq" id="WP_214172616.1">
    <property type="nucleotide sequence ID" value="NZ_JAHCVJ010000007.1"/>
</dbReference>
<dbReference type="EMBL" id="JAHCVJ010000007">
    <property type="protein sequence ID" value="MBT0665848.1"/>
    <property type="molecule type" value="Genomic_DNA"/>
</dbReference>
<gene>
    <name evidence="15" type="ORF">KI809_16175</name>
</gene>
<comment type="catalytic activity">
    <reaction evidence="10">
        <text>O-phospho-L-homoserine + H2O = L-threonine + phosphate</text>
        <dbReference type="Rhea" id="RHEA:10840"/>
        <dbReference type="ChEBI" id="CHEBI:15377"/>
        <dbReference type="ChEBI" id="CHEBI:43474"/>
        <dbReference type="ChEBI" id="CHEBI:57590"/>
        <dbReference type="ChEBI" id="CHEBI:57926"/>
        <dbReference type="EC" id="4.2.3.1"/>
    </reaction>
</comment>
<feature type="domain" description="Tryptophan synthase beta chain-like PALP" evidence="13">
    <location>
        <begin position="100"/>
        <end position="341"/>
    </location>
</feature>
<evidence type="ECO:0000256" key="5">
    <source>
        <dbReference type="ARBA" id="ARBA00018679"/>
    </source>
</evidence>
<keyword evidence="6" id="KW-0028">Amino-acid biosynthesis</keyword>
<dbReference type="InterPro" id="IPR029144">
    <property type="entry name" value="Thr_synth_N"/>
</dbReference>
<dbReference type="Proteomes" id="UP000811899">
    <property type="component" value="Unassembled WGS sequence"/>
</dbReference>
<dbReference type="InterPro" id="IPR037158">
    <property type="entry name" value="Thr_synth_N_sf"/>
</dbReference>
<dbReference type="SUPFAM" id="SSF53686">
    <property type="entry name" value="Tryptophan synthase beta subunit-like PLP-dependent enzymes"/>
    <property type="match status" value="1"/>
</dbReference>
<dbReference type="InterPro" id="IPR004450">
    <property type="entry name" value="Thr_synthase-like"/>
</dbReference>
<dbReference type="PANTHER" id="PTHR42690">
    <property type="entry name" value="THREONINE SYNTHASE FAMILY MEMBER"/>
    <property type="match status" value="1"/>
</dbReference>
<evidence type="ECO:0000256" key="6">
    <source>
        <dbReference type="ARBA" id="ARBA00022605"/>
    </source>
</evidence>
<evidence type="ECO:0000256" key="2">
    <source>
        <dbReference type="ARBA" id="ARBA00004979"/>
    </source>
</evidence>
<sequence>MKYISTRGGIAPLSFRDAVMMGLATDGGLLLPESIPAISRETLAAWQKLSYQELAFAIISIYADDIPPADLKALIDRSYATFTHPDITPVVAKNGVEILELFHGPTLAFKDVALQLLGNLFEYLLKESGKKLNIIGATSGDTGSAAIHGVRGKENINIFILHPLGKTSPIQAMQMTTVTDPNVHNIAARGTFDDCQNIVKTLFNDLAFKEEYSLGAVNSINWARVLAQVVYYFYAWFRVADQGKKKVVFSVPTGNFGDIFAGYVAKLMGLPIDKLLLATNENNILSRFINDGDYSLGHVVPTVSPSMDIQLASNFERYLYYLYDQDPARVRNAFAELARDGRISFSKNEMDRVRAEFLSLSVNQQETLDIIARFHKETGYLLDPHTAVGVKAALDLTGPDQQAICLATAHPAKFGEAVTRATGQDPPFPPSLVGIDKLPSRCETMDADLEQIKQFVKEKVKAR</sequence>
<dbReference type="InterPro" id="IPR001926">
    <property type="entry name" value="TrpB-like_PALP"/>
</dbReference>